<dbReference type="OrthoDB" id="5954366at2759"/>
<feature type="compositionally biased region" description="Polar residues" evidence="5">
    <location>
        <begin position="512"/>
        <end position="523"/>
    </location>
</feature>
<evidence type="ECO:0000259" key="8">
    <source>
        <dbReference type="PROSITE" id="PS50835"/>
    </source>
</evidence>
<dbReference type="Proteomes" id="UP000494163">
    <property type="component" value="Chromosome X"/>
</dbReference>
<dbReference type="PROSITE" id="PS51450">
    <property type="entry name" value="LRR"/>
    <property type="match status" value="1"/>
</dbReference>
<feature type="transmembrane region" description="Helical" evidence="6">
    <location>
        <begin position="400"/>
        <end position="426"/>
    </location>
</feature>
<dbReference type="InterPro" id="IPR003599">
    <property type="entry name" value="Ig_sub"/>
</dbReference>
<keyword evidence="6" id="KW-1133">Transmembrane helix</keyword>
<dbReference type="Pfam" id="PF13855">
    <property type="entry name" value="LRR_8"/>
    <property type="match status" value="1"/>
</dbReference>
<dbReference type="InterPro" id="IPR013783">
    <property type="entry name" value="Ig-like_fold"/>
</dbReference>
<reference evidence="9 10" key="1">
    <citation type="submission" date="2015-08" db="EMBL/GenBank/DDBJ databases">
        <title>Ancestral chromatin configuration constrains chromatin evolution on differentiating sex chromosomes in Drosophila.</title>
        <authorList>
            <person name="Zhou Q."/>
            <person name="Bachtrog D."/>
        </authorList>
    </citation>
    <scope>NUCLEOTIDE SEQUENCE [LARGE SCALE GENOMIC DNA]</scope>
    <source>
        <tissue evidence="9">Whole larvae</tissue>
    </source>
</reference>
<dbReference type="PANTHER" id="PTHR24366:SF163">
    <property type="entry name" value="KEKKON4"/>
    <property type="match status" value="1"/>
</dbReference>
<dbReference type="SMR" id="A0A0M4ERD9"/>
<feature type="region of interest" description="Disordered" evidence="5">
    <location>
        <begin position="498"/>
        <end position="523"/>
    </location>
</feature>
<name>A0A0M4ERD9_DROBS</name>
<dbReference type="CDD" id="cd00096">
    <property type="entry name" value="Ig"/>
    <property type="match status" value="1"/>
</dbReference>
<feature type="domain" description="Ig-like" evidence="8">
    <location>
        <begin position="272"/>
        <end position="383"/>
    </location>
</feature>
<feature type="region of interest" description="Disordered" evidence="5">
    <location>
        <begin position="667"/>
        <end position="719"/>
    </location>
</feature>
<dbReference type="PROSITE" id="PS50835">
    <property type="entry name" value="IG_LIKE"/>
    <property type="match status" value="1"/>
</dbReference>
<feature type="chain" id="PRO_5005793593" evidence="7">
    <location>
        <begin position="31"/>
        <end position="743"/>
    </location>
</feature>
<dbReference type="InterPro" id="IPR003591">
    <property type="entry name" value="Leu-rich_rpt_typical-subtyp"/>
</dbReference>
<dbReference type="Gene3D" id="2.60.40.10">
    <property type="entry name" value="Immunoglobulins"/>
    <property type="match status" value="1"/>
</dbReference>
<evidence type="ECO:0000256" key="7">
    <source>
        <dbReference type="SAM" id="SignalP"/>
    </source>
</evidence>
<dbReference type="SMART" id="SM00409">
    <property type="entry name" value="IG"/>
    <property type="match status" value="1"/>
</dbReference>
<evidence type="ECO:0000256" key="4">
    <source>
        <dbReference type="ARBA" id="ARBA00023157"/>
    </source>
</evidence>
<keyword evidence="10" id="KW-1185">Reference proteome</keyword>
<dbReference type="InterPro" id="IPR001611">
    <property type="entry name" value="Leu-rich_rpt"/>
</dbReference>
<keyword evidence="6" id="KW-0472">Membrane</keyword>
<dbReference type="PANTHER" id="PTHR24366">
    <property type="entry name" value="IG(IMMUNOGLOBULIN) AND LRR(LEUCINE RICH REPEAT) DOMAINS"/>
    <property type="match status" value="1"/>
</dbReference>
<evidence type="ECO:0000256" key="2">
    <source>
        <dbReference type="ARBA" id="ARBA00022729"/>
    </source>
</evidence>
<dbReference type="InterPro" id="IPR003598">
    <property type="entry name" value="Ig_sub2"/>
</dbReference>
<dbReference type="SUPFAM" id="SSF52058">
    <property type="entry name" value="L domain-like"/>
    <property type="match status" value="1"/>
</dbReference>
<dbReference type="InterPro" id="IPR036179">
    <property type="entry name" value="Ig-like_dom_sf"/>
</dbReference>
<dbReference type="EMBL" id="CP012528">
    <property type="protein sequence ID" value="ALC48677.1"/>
    <property type="molecule type" value="Genomic_DNA"/>
</dbReference>
<dbReference type="GO" id="GO:0071944">
    <property type="term" value="C:cell periphery"/>
    <property type="evidence" value="ECO:0007669"/>
    <property type="project" value="UniProtKB-ARBA"/>
</dbReference>
<dbReference type="SMART" id="SM00082">
    <property type="entry name" value="LRRCT"/>
    <property type="match status" value="1"/>
</dbReference>
<keyword evidence="2 7" id="KW-0732">Signal</keyword>
<protein>
    <submittedName>
        <fullName evidence="9">Kek4</fullName>
    </submittedName>
</protein>
<evidence type="ECO:0000313" key="10">
    <source>
        <dbReference type="Proteomes" id="UP000494163"/>
    </source>
</evidence>
<evidence type="ECO:0000256" key="5">
    <source>
        <dbReference type="SAM" id="MobiDB-lite"/>
    </source>
</evidence>
<keyword evidence="1" id="KW-0433">Leucine-rich repeat</keyword>
<proteinExistence type="predicted"/>
<keyword evidence="6" id="KW-0812">Transmembrane</keyword>
<dbReference type="SMART" id="SM00408">
    <property type="entry name" value="IGc2"/>
    <property type="match status" value="1"/>
</dbReference>
<dbReference type="SMART" id="SM00369">
    <property type="entry name" value="LRR_TYP"/>
    <property type="match status" value="6"/>
</dbReference>
<evidence type="ECO:0000313" key="9">
    <source>
        <dbReference type="EMBL" id="ALC48677.1"/>
    </source>
</evidence>
<dbReference type="STRING" id="30019.A0A0M4ERD9"/>
<dbReference type="Gene3D" id="3.80.10.10">
    <property type="entry name" value="Ribonuclease Inhibitor"/>
    <property type="match status" value="2"/>
</dbReference>
<gene>
    <name evidence="9" type="ORF">Dbus_chrXg533</name>
</gene>
<dbReference type="InterPro" id="IPR032675">
    <property type="entry name" value="LRR_dom_sf"/>
</dbReference>
<evidence type="ECO:0000256" key="1">
    <source>
        <dbReference type="ARBA" id="ARBA00022614"/>
    </source>
</evidence>
<keyword evidence="3" id="KW-0677">Repeat</keyword>
<dbReference type="InterPro" id="IPR000483">
    <property type="entry name" value="Cys-rich_flank_reg_C"/>
</dbReference>
<dbReference type="SUPFAM" id="SSF48726">
    <property type="entry name" value="Immunoglobulin"/>
    <property type="match status" value="1"/>
</dbReference>
<dbReference type="OMA" id="PQAFACK"/>
<organism evidence="9 10">
    <name type="scientific">Drosophila busckii</name>
    <name type="common">Fruit fly</name>
    <dbReference type="NCBI Taxonomy" id="30019"/>
    <lineage>
        <taxon>Eukaryota</taxon>
        <taxon>Metazoa</taxon>
        <taxon>Ecdysozoa</taxon>
        <taxon>Arthropoda</taxon>
        <taxon>Hexapoda</taxon>
        <taxon>Insecta</taxon>
        <taxon>Pterygota</taxon>
        <taxon>Neoptera</taxon>
        <taxon>Endopterygota</taxon>
        <taxon>Diptera</taxon>
        <taxon>Brachycera</taxon>
        <taxon>Muscomorpha</taxon>
        <taxon>Ephydroidea</taxon>
        <taxon>Drosophilidae</taxon>
        <taxon>Drosophila</taxon>
    </lineage>
</organism>
<sequence length="743" mass="82198">MQLRRRRRNTNDISPVWLLLSLLLLGDCAADWLMDCGNCHCKWNSGKKTADCRNLSLSAVPENLSSELQVLDLSLNRITYIEQNAFLAAQLQNLHKLYIRNSSLQQINAHSFAQLEILIELDLSNNLLRELQPNVFARLIKVRALLLNGNLLQSLDAHAFHNLKYLHKIELKHNRLLRIDVQAFSDLPLLSQIYLDGNRLSFLRAASFDTLKRLTALSLDQNPWNCTCELQVFRDFVVHQNLYTPPTACYYPLELRGMLWIEDQPQAFACKPKIIYPARGASINTSKENVTLVCRVHGSPNTIVAWDYNKQLYRSNGDNERVHIQLLREQQQQQQLGQLGQQLAPAGNIFISRLTILGAVKSDEGIYTCLAENAGGKDAVQMSLLVQKSNSRDLLLHSNLFVVICLMSLGLLSVSVLLSMITCCIYRRFKQLHPSQHHAHLHQLNLSPQQQLTSTSTSDPLNGAPNIVIASTVDTSPSAASGAAAASDAAAAVENTSLSSYKHHPTTDRLQETSTTATPTNDMQQAHSKYADVILLGTGATSTLAKRSAQRQQLNDLYLKQKSTDTLSLRPTAGELSRASSRLALSSESHSEARITHEFDYQPDLLPEYRGKISTLRGAGNGNATNELPVLLPGSAGGGGGGGMGNNSSRSKYNINVQEYLQAKYGSVPRTNEEQRGNNNKQKHVNGHGYRQELELPSGASYKPRTLSQRANESAGANYALERHSKSLIAARIPAAPTENYSS</sequence>
<dbReference type="FunFam" id="3.80.10.10:FF:000082">
    <property type="entry name" value="Leucine-rich repeat-containing 24"/>
    <property type="match status" value="1"/>
</dbReference>
<feature type="signal peptide" evidence="7">
    <location>
        <begin position="1"/>
        <end position="30"/>
    </location>
</feature>
<dbReference type="InterPro" id="IPR007110">
    <property type="entry name" value="Ig-like_dom"/>
</dbReference>
<dbReference type="AlphaFoldDB" id="A0A0M4ERD9"/>
<evidence type="ECO:0000256" key="6">
    <source>
        <dbReference type="SAM" id="Phobius"/>
    </source>
</evidence>
<accession>A0A0M4ERD9</accession>
<evidence type="ECO:0000256" key="3">
    <source>
        <dbReference type="ARBA" id="ARBA00022737"/>
    </source>
</evidence>
<keyword evidence="4" id="KW-1015">Disulfide bond</keyword>
<dbReference type="Pfam" id="PF13927">
    <property type="entry name" value="Ig_3"/>
    <property type="match status" value="1"/>
</dbReference>